<proteinExistence type="predicted"/>
<feature type="compositionally biased region" description="Basic and acidic residues" evidence="3">
    <location>
        <begin position="46"/>
        <end position="64"/>
    </location>
</feature>
<reference evidence="5" key="1">
    <citation type="submission" date="2023-07" db="EMBL/GenBank/DDBJ databases">
        <authorList>
            <consortium name="AG Swart"/>
            <person name="Singh M."/>
            <person name="Singh A."/>
            <person name="Seah K."/>
            <person name="Emmerich C."/>
        </authorList>
    </citation>
    <scope>NUCLEOTIDE SEQUENCE</scope>
    <source>
        <strain evidence="5">DP1</strain>
    </source>
</reference>
<feature type="compositionally biased region" description="Basic and acidic residues" evidence="3">
    <location>
        <begin position="194"/>
        <end position="214"/>
    </location>
</feature>
<comment type="caution">
    <text evidence="5">The sequence shown here is derived from an EMBL/GenBank/DDBJ whole genome shotgun (WGS) entry which is preliminary data.</text>
</comment>
<dbReference type="PANTHER" id="PTHR21694">
    <property type="entry name" value="COILED-COIL DOMAIN-CONTAINING PROTEIN 63"/>
    <property type="match status" value="1"/>
</dbReference>
<evidence type="ECO:0000256" key="3">
    <source>
        <dbReference type="SAM" id="MobiDB-lite"/>
    </source>
</evidence>
<dbReference type="PANTHER" id="PTHR21694:SF18">
    <property type="entry name" value="COILED-COIL DOMAIN-CONTAINING PROTEIN 63"/>
    <property type="match status" value="1"/>
</dbReference>
<feature type="region of interest" description="Disordered" evidence="3">
    <location>
        <begin position="188"/>
        <end position="245"/>
    </location>
</feature>
<dbReference type="AlphaFoldDB" id="A0AAD1UF55"/>
<feature type="region of interest" description="Disordered" evidence="3">
    <location>
        <begin position="46"/>
        <end position="73"/>
    </location>
</feature>
<dbReference type="Pfam" id="PF21773">
    <property type="entry name" value="ODAD1_CC"/>
    <property type="match status" value="2"/>
</dbReference>
<sequence>MRIRQENNAIAKVASLVDFDDRSTDKINREKNKLDAQIREVQAKIDSTQEKIDEQRRKLRDAPNEQRTSSKVSSKIKALENRLDKNFKDYNQAVAHNKQLRSKIDALRKERILFDKNLKKLEKELKEKKEECFTKTIKDAEEAYKAREQAKKDMETLRKEAEKEQYEFQVEWGKLENLIEKDKNGILANNNKGKAADKNKLSRKEINSKEESKTKTGNVDPSSTNNIQAPNAKATGNSTAQNNQKNLKGATIRDYDAGFKSIFEATQINDIDTLISQFEKAENNNYSLLKYAESLSSDIKDLDGEIKTVESEIAKYEEDTSPGDENNREKQFEKFNDELEKTEMETKEYEEEYQNTVKTINQLKIGIKSIFDRIGCNTESVQEIVGTHGVTESNMMQYLDVIEQRTNEILQMYSACQVKGPFDNGGIKDIKPQQSQPRERIDIDPPLSDQNNLDFKDIDAAPDAISASVLRQKASEYVKDNMNKFVKKSKKSQK</sequence>
<dbReference type="EMBL" id="CAMPGE010007247">
    <property type="protein sequence ID" value="CAI2366168.1"/>
    <property type="molecule type" value="Genomic_DNA"/>
</dbReference>
<dbReference type="InterPro" id="IPR051876">
    <property type="entry name" value="ODA-DC/CCD"/>
</dbReference>
<dbReference type="Gene3D" id="1.10.287.1490">
    <property type="match status" value="1"/>
</dbReference>
<feature type="region of interest" description="Disordered" evidence="3">
    <location>
        <begin position="430"/>
        <end position="453"/>
    </location>
</feature>
<feature type="compositionally biased region" description="Polar residues" evidence="3">
    <location>
        <begin position="215"/>
        <end position="245"/>
    </location>
</feature>
<gene>
    <name evidence="5" type="ORF">ECRASSUSDP1_LOCUS7439</name>
</gene>
<evidence type="ECO:0000256" key="1">
    <source>
        <dbReference type="ARBA" id="ARBA00023054"/>
    </source>
</evidence>
<accession>A0AAD1UF55</accession>
<keyword evidence="1 2" id="KW-0175">Coiled coil</keyword>
<evidence type="ECO:0000259" key="4">
    <source>
        <dbReference type="Pfam" id="PF21773"/>
    </source>
</evidence>
<keyword evidence="6" id="KW-1185">Reference proteome</keyword>
<dbReference type="InterPro" id="IPR049258">
    <property type="entry name" value="ODAD1_CC"/>
</dbReference>
<feature type="coiled-coil region" evidence="2">
    <location>
        <begin position="90"/>
        <end position="167"/>
    </location>
</feature>
<evidence type="ECO:0000256" key="2">
    <source>
        <dbReference type="SAM" id="Coils"/>
    </source>
</evidence>
<evidence type="ECO:0000313" key="6">
    <source>
        <dbReference type="Proteomes" id="UP001295684"/>
    </source>
</evidence>
<organism evidence="5 6">
    <name type="scientific">Euplotes crassus</name>
    <dbReference type="NCBI Taxonomy" id="5936"/>
    <lineage>
        <taxon>Eukaryota</taxon>
        <taxon>Sar</taxon>
        <taxon>Alveolata</taxon>
        <taxon>Ciliophora</taxon>
        <taxon>Intramacronucleata</taxon>
        <taxon>Spirotrichea</taxon>
        <taxon>Hypotrichia</taxon>
        <taxon>Euplotida</taxon>
        <taxon>Euplotidae</taxon>
        <taxon>Moneuplotes</taxon>
    </lineage>
</organism>
<feature type="domain" description="ODAD1 central coiled coil region" evidence="4">
    <location>
        <begin position="234"/>
        <end position="386"/>
    </location>
</feature>
<name>A0AAD1UF55_EUPCR</name>
<feature type="domain" description="ODAD1 central coiled coil region" evidence="4">
    <location>
        <begin position="75"/>
        <end position="214"/>
    </location>
</feature>
<protein>
    <recommendedName>
        <fullName evidence="4">ODAD1 central coiled coil region domain-containing protein</fullName>
    </recommendedName>
</protein>
<feature type="coiled-coil region" evidence="2">
    <location>
        <begin position="292"/>
        <end position="359"/>
    </location>
</feature>
<evidence type="ECO:0000313" key="5">
    <source>
        <dbReference type="EMBL" id="CAI2366168.1"/>
    </source>
</evidence>
<feature type="compositionally biased region" description="Basic and acidic residues" evidence="3">
    <location>
        <begin position="430"/>
        <end position="443"/>
    </location>
</feature>
<dbReference type="Proteomes" id="UP001295684">
    <property type="component" value="Unassembled WGS sequence"/>
</dbReference>